<evidence type="ECO:0000259" key="4">
    <source>
        <dbReference type="PROSITE" id="PS50932"/>
    </source>
</evidence>
<dbReference type="PANTHER" id="PTHR30146">
    <property type="entry name" value="LACI-RELATED TRANSCRIPTIONAL REPRESSOR"/>
    <property type="match status" value="1"/>
</dbReference>
<dbReference type="Pfam" id="PF13377">
    <property type="entry name" value="Peripla_BP_3"/>
    <property type="match status" value="1"/>
</dbReference>
<keyword evidence="3" id="KW-0804">Transcription</keyword>
<dbReference type="InterPro" id="IPR000843">
    <property type="entry name" value="HTH_LacI"/>
</dbReference>
<dbReference type="CDD" id="cd06267">
    <property type="entry name" value="PBP1_LacI_sugar_binding-like"/>
    <property type="match status" value="1"/>
</dbReference>
<proteinExistence type="predicted"/>
<dbReference type="InterPro" id="IPR010982">
    <property type="entry name" value="Lambda_DNA-bd_dom_sf"/>
</dbReference>
<dbReference type="GeneID" id="84614372"/>
<dbReference type="RefSeq" id="WP_082691644.1">
    <property type="nucleotide sequence ID" value="NZ_CP073262.1"/>
</dbReference>
<gene>
    <name evidence="5" type="ORF">EM595_0620</name>
</gene>
<dbReference type="Gene3D" id="3.40.50.2300">
    <property type="match status" value="2"/>
</dbReference>
<dbReference type="GO" id="GO:0003700">
    <property type="term" value="F:DNA-binding transcription factor activity"/>
    <property type="evidence" value="ECO:0007669"/>
    <property type="project" value="TreeGrafter"/>
</dbReference>
<dbReference type="OrthoDB" id="6790885at2"/>
<dbReference type="EMBL" id="LN907827">
    <property type="protein sequence ID" value="CUU22857.1"/>
    <property type="molecule type" value="Genomic_DNA"/>
</dbReference>
<dbReference type="SMART" id="SM00354">
    <property type="entry name" value="HTH_LACI"/>
    <property type="match status" value="1"/>
</dbReference>
<dbReference type="STRING" id="1619313.EM595_0620"/>
<evidence type="ECO:0000256" key="2">
    <source>
        <dbReference type="ARBA" id="ARBA00023125"/>
    </source>
</evidence>
<dbReference type="AlphaFoldDB" id="A0A0U5KXI5"/>
<keyword evidence="1" id="KW-0805">Transcription regulation</keyword>
<dbReference type="GO" id="GO:0000976">
    <property type="term" value="F:transcription cis-regulatory region binding"/>
    <property type="evidence" value="ECO:0007669"/>
    <property type="project" value="TreeGrafter"/>
</dbReference>
<evidence type="ECO:0000313" key="5">
    <source>
        <dbReference type="EMBL" id="CUU22857.1"/>
    </source>
</evidence>
<dbReference type="InterPro" id="IPR028082">
    <property type="entry name" value="Peripla_BP_I"/>
</dbReference>
<evidence type="ECO:0000313" key="6">
    <source>
        <dbReference type="Proteomes" id="UP000059419"/>
    </source>
</evidence>
<dbReference type="InterPro" id="IPR046335">
    <property type="entry name" value="LacI/GalR-like_sensor"/>
</dbReference>
<dbReference type="KEGG" id="ege:EM595_0620"/>
<dbReference type="SUPFAM" id="SSF47413">
    <property type="entry name" value="lambda repressor-like DNA-binding domains"/>
    <property type="match status" value="1"/>
</dbReference>
<dbReference type="PROSITE" id="PS50932">
    <property type="entry name" value="HTH_LACI_2"/>
    <property type="match status" value="1"/>
</dbReference>
<dbReference type="Proteomes" id="UP000059419">
    <property type="component" value="Chromosome 1"/>
</dbReference>
<reference evidence="6" key="1">
    <citation type="submission" date="2015-11" db="EMBL/GenBank/DDBJ databases">
        <authorList>
            <person name="Blom J."/>
        </authorList>
    </citation>
    <scope>NUCLEOTIDE SEQUENCE [LARGE SCALE GENOMIC DNA]</scope>
</reference>
<organism evidence="5 6">
    <name type="scientific">Duffyella gerundensis</name>
    <dbReference type="NCBI Taxonomy" id="1619313"/>
    <lineage>
        <taxon>Bacteria</taxon>
        <taxon>Pseudomonadati</taxon>
        <taxon>Pseudomonadota</taxon>
        <taxon>Gammaproteobacteria</taxon>
        <taxon>Enterobacterales</taxon>
        <taxon>Erwiniaceae</taxon>
        <taxon>Duffyella</taxon>
    </lineage>
</organism>
<dbReference type="Gene3D" id="1.10.260.40">
    <property type="entry name" value="lambda repressor-like DNA-binding domains"/>
    <property type="match status" value="1"/>
</dbReference>
<dbReference type="PATRIC" id="fig|1619313.3.peg.647"/>
<protein>
    <recommendedName>
        <fullName evidence="4">HTH lacI-type domain-containing protein</fullName>
    </recommendedName>
</protein>
<keyword evidence="6" id="KW-1185">Reference proteome</keyword>
<accession>A0A0U5KXI5</accession>
<dbReference type="SUPFAM" id="SSF53822">
    <property type="entry name" value="Periplasmic binding protein-like I"/>
    <property type="match status" value="1"/>
</dbReference>
<keyword evidence="2" id="KW-0238">DNA-binding</keyword>
<dbReference type="CDD" id="cd01392">
    <property type="entry name" value="HTH_LacI"/>
    <property type="match status" value="1"/>
</dbReference>
<dbReference type="Pfam" id="PF00356">
    <property type="entry name" value="LacI"/>
    <property type="match status" value="1"/>
</dbReference>
<sequence length="353" mass="39151">MIWTTILRIKFLVAKQQPSQRVTRADVARLAGTSVAVVSYVINNGPRPVAEKTRQRVLDAIQRIGYRPNGVARALALGSTKTFGLIVPTIANPFVASMAHVLLQESLKAGHVMLLGDAGEDRQREIEVIHALLNRQVDGLFYASVDSDPQIDLVKASGTPLIMLDRADPQPGVSVLRVDERRAARRLTEHLLGHGYREIGILCGPPEMVNARDRVNGWRDAMQAQGLTINESWIWPARYHRDDGYAVMRQILQQDNVPRALFISNEAQAIGCLRALAEQNIRVPEQLALVCFNGTDLAAFQQPKLTTVRQHIHELAETAIEMLINWNHAGEVREISYYMEMGASCGCALKAGE</sequence>
<evidence type="ECO:0000256" key="3">
    <source>
        <dbReference type="ARBA" id="ARBA00023163"/>
    </source>
</evidence>
<feature type="domain" description="HTH lacI-type" evidence="4">
    <location>
        <begin position="22"/>
        <end position="77"/>
    </location>
</feature>
<evidence type="ECO:0000256" key="1">
    <source>
        <dbReference type="ARBA" id="ARBA00023015"/>
    </source>
</evidence>
<name>A0A0U5KXI5_9GAMM</name>
<dbReference type="PANTHER" id="PTHR30146:SF109">
    <property type="entry name" value="HTH-TYPE TRANSCRIPTIONAL REGULATOR GALS"/>
    <property type="match status" value="1"/>
</dbReference>